<accession>A0AAP0L7W5</accession>
<sequence>MILDTFQMNTSSKLSSGSHILGNVLVHETAVLGEGCLIEDVHVCDEIYYNGGVVLPHKEINSSILKPDIGM</sequence>
<protein>
    <submittedName>
        <fullName evidence="1">Uncharacterized protein</fullName>
    </submittedName>
</protein>
<comment type="caution">
    <text evidence="1">The sequence shown here is derived from an EMBL/GenBank/DDBJ whole genome shotgun (WGS) entry which is preliminary data.</text>
</comment>
<keyword evidence="2" id="KW-1185">Reference proteome</keyword>
<organism evidence="1 2">
    <name type="scientific">Stephania cephalantha</name>
    <dbReference type="NCBI Taxonomy" id="152367"/>
    <lineage>
        <taxon>Eukaryota</taxon>
        <taxon>Viridiplantae</taxon>
        <taxon>Streptophyta</taxon>
        <taxon>Embryophyta</taxon>
        <taxon>Tracheophyta</taxon>
        <taxon>Spermatophyta</taxon>
        <taxon>Magnoliopsida</taxon>
        <taxon>Ranunculales</taxon>
        <taxon>Menispermaceae</taxon>
        <taxon>Menispermoideae</taxon>
        <taxon>Cissampelideae</taxon>
        <taxon>Stephania</taxon>
    </lineage>
</organism>
<dbReference type="AlphaFoldDB" id="A0AAP0L7W5"/>
<gene>
    <name evidence="1" type="ORF">Scep_001167</name>
</gene>
<dbReference type="Proteomes" id="UP001419268">
    <property type="component" value="Unassembled WGS sequence"/>
</dbReference>
<proteinExistence type="predicted"/>
<dbReference type="SUPFAM" id="SSF51161">
    <property type="entry name" value="Trimeric LpxA-like enzymes"/>
    <property type="match status" value="1"/>
</dbReference>
<name>A0AAP0L7W5_9MAGN</name>
<evidence type="ECO:0000313" key="1">
    <source>
        <dbReference type="EMBL" id="KAK9165976.1"/>
    </source>
</evidence>
<evidence type="ECO:0000313" key="2">
    <source>
        <dbReference type="Proteomes" id="UP001419268"/>
    </source>
</evidence>
<dbReference type="EMBL" id="JBBNAG010000001">
    <property type="protein sequence ID" value="KAK9165976.1"/>
    <property type="molecule type" value="Genomic_DNA"/>
</dbReference>
<reference evidence="1 2" key="1">
    <citation type="submission" date="2024-01" db="EMBL/GenBank/DDBJ databases">
        <title>Genome assemblies of Stephania.</title>
        <authorList>
            <person name="Yang L."/>
        </authorList>
    </citation>
    <scope>NUCLEOTIDE SEQUENCE [LARGE SCALE GENOMIC DNA]</scope>
    <source>
        <strain evidence="1">JXDWG</strain>
        <tissue evidence="1">Leaf</tissue>
    </source>
</reference>
<dbReference type="InterPro" id="IPR011004">
    <property type="entry name" value="Trimer_LpxA-like_sf"/>
</dbReference>